<organism evidence="2">
    <name type="scientific">Ensete ventricosum</name>
    <name type="common">Abyssinian banana</name>
    <name type="synonym">Musa ensete</name>
    <dbReference type="NCBI Taxonomy" id="4639"/>
    <lineage>
        <taxon>Eukaryota</taxon>
        <taxon>Viridiplantae</taxon>
        <taxon>Streptophyta</taxon>
        <taxon>Embryophyta</taxon>
        <taxon>Tracheophyta</taxon>
        <taxon>Spermatophyta</taxon>
        <taxon>Magnoliopsida</taxon>
        <taxon>Liliopsida</taxon>
        <taxon>Zingiberales</taxon>
        <taxon>Musaceae</taxon>
        <taxon>Ensete</taxon>
    </lineage>
</organism>
<feature type="region of interest" description="Disordered" evidence="1">
    <location>
        <begin position="107"/>
        <end position="133"/>
    </location>
</feature>
<protein>
    <submittedName>
        <fullName evidence="2">Uncharacterized protein</fullName>
    </submittedName>
</protein>
<dbReference type="Proteomes" id="UP000290560">
    <property type="component" value="Unassembled WGS sequence"/>
</dbReference>
<dbReference type="AlphaFoldDB" id="A0A445M9Q1"/>
<accession>A0A445M9Q1</accession>
<evidence type="ECO:0000256" key="1">
    <source>
        <dbReference type="SAM" id="MobiDB-lite"/>
    </source>
</evidence>
<proteinExistence type="predicted"/>
<dbReference type="EMBL" id="KV875478">
    <property type="protein sequence ID" value="RZR70971.1"/>
    <property type="molecule type" value="Genomic_DNA"/>
</dbReference>
<feature type="compositionally biased region" description="Basic and acidic residues" evidence="1">
    <location>
        <begin position="110"/>
        <end position="124"/>
    </location>
</feature>
<name>A0A445M9Q1_ENSVE</name>
<evidence type="ECO:0000313" key="2">
    <source>
        <dbReference type="EMBL" id="RZR70971.1"/>
    </source>
</evidence>
<sequence length="133" mass="15314">MHLDYLLHAPKVCHATTLQGKRPSFQTTELWRKGMNSLRQALELWMMDCAPSIWTACVLPRDDCICALSSCFFLSSRSDSVRWTWTIPIWMSSSLNANCSNHLIGKRRSDHGAATRDGKQDKESRWRRKETKG</sequence>
<reference evidence="2" key="1">
    <citation type="journal article" date="2018" name="Data Brief">
        <title>Genome sequence data from 17 accessions of Ensete ventricosum, a staple food crop for millions in Ethiopia.</title>
        <authorList>
            <person name="Yemataw Z."/>
            <person name="Muzemil S."/>
            <person name="Ambachew D."/>
            <person name="Tripathi L."/>
            <person name="Tesfaye K."/>
            <person name="Chala A."/>
            <person name="Farbos A."/>
            <person name="O'Neill P."/>
            <person name="Moore K."/>
            <person name="Grant M."/>
            <person name="Studholme D.J."/>
        </authorList>
    </citation>
    <scope>NUCLEOTIDE SEQUENCE [LARGE SCALE GENOMIC DNA]</scope>
    <source>
        <tissue evidence="2">Leaf</tissue>
    </source>
</reference>
<gene>
    <name evidence="2" type="ORF">BHM03_00002529</name>
</gene>